<keyword evidence="2" id="KW-1185">Reference proteome</keyword>
<comment type="caution">
    <text evidence="1">The sequence shown here is derived from an EMBL/GenBank/DDBJ whole genome shotgun (WGS) entry which is preliminary data.</text>
</comment>
<accession>A0ACB9S9Q5</accession>
<dbReference type="Proteomes" id="UP001057402">
    <property type="component" value="Chromosome 1"/>
</dbReference>
<protein>
    <submittedName>
        <fullName evidence="1">Uncharacterized protein</fullName>
    </submittedName>
</protein>
<dbReference type="EMBL" id="CM042880">
    <property type="protein sequence ID" value="KAI4387789.1"/>
    <property type="molecule type" value="Genomic_DNA"/>
</dbReference>
<sequence length="242" mass="26060">MLALLLVTLGPLHLDGTPCQITGLNTSTSTSPEKLTFPSEEKDWLIVSHLAASFHGKAPSVRIDGEAHAAEVVPAEKSKAEVSAVREAALANNFPVGGRVLALSAPLIGNPRLGWCSDFCSFFCCHWVTKQMYPGDYAVEVSSLSPNAMEKLVYEFFSHCGVVEYVEIVRSGEHFRTAFVTFNDAYAVETAVLLSGATIADQQVCISCCGGFMDELEPFSYTSSNSVDIRGSMMMSSPSEAI</sequence>
<reference evidence="2" key="1">
    <citation type="journal article" date="2023" name="Front. Plant Sci.">
        <title>Chromosomal-level genome assembly of Melastoma candidum provides insights into trichome evolution.</title>
        <authorList>
            <person name="Zhong Y."/>
            <person name="Wu W."/>
            <person name="Sun C."/>
            <person name="Zou P."/>
            <person name="Liu Y."/>
            <person name="Dai S."/>
            <person name="Zhou R."/>
        </authorList>
    </citation>
    <scope>NUCLEOTIDE SEQUENCE [LARGE SCALE GENOMIC DNA]</scope>
</reference>
<evidence type="ECO:0000313" key="2">
    <source>
        <dbReference type="Proteomes" id="UP001057402"/>
    </source>
</evidence>
<gene>
    <name evidence="1" type="ORF">MLD38_000191</name>
</gene>
<organism evidence="1 2">
    <name type="scientific">Melastoma candidum</name>
    <dbReference type="NCBI Taxonomy" id="119954"/>
    <lineage>
        <taxon>Eukaryota</taxon>
        <taxon>Viridiplantae</taxon>
        <taxon>Streptophyta</taxon>
        <taxon>Embryophyta</taxon>
        <taxon>Tracheophyta</taxon>
        <taxon>Spermatophyta</taxon>
        <taxon>Magnoliopsida</taxon>
        <taxon>eudicotyledons</taxon>
        <taxon>Gunneridae</taxon>
        <taxon>Pentapetalae</taxon>
        <taxon>rosids</taxon>
        <taxon>malvids</taxon>
        <taxon>Myrtales</taxon>
        <taxon>Melastomataceae</taxon>
        <taxon>Melastomatoideae</taxon>
        <taxon>Melastomateae</taxon>
        <taxon>Melastoma</taxon>
    </lineage>
</organism>
<proteinExistence type="predicted"/>
<evidence type="ECO:0000313" key="1">
    <source>
        <dbReference type="EMBL" id="KAI4387789.1"/>
    </source>
</evidence>
<name>A0ACB9S9Q5_9MYRT</name>